<accession>C4JKI3</accession>
<feature type="compositionally biased region" description="Basic and acidic residues" evidence="1">
    <location>
        <begin position="40"/>
        <end position="56"/>
    </location>
</feature>
<dbReference type="GeneID" id="8441336"/>
<evidence type="ECO:0000313" key="3">
    <source>
        <dbReference type="Proteomes" id="UP000002058"/>
    </source>
</evidence>
<reference evidence="3" key="1">
    <citation type="journal article" date="2009" name="Genome Res.">
        <title>Comparative genomic analyses of the human fungal pathogens Coccidioides and their relatives.</title>
        <authorList>
            <person name="Sharpton T.J."/>
            <person name="Stajich J.E."/>
            <person name="Rounsley S.D."/>
            <person name="Gardner M.J."/>
            <person name="Wortman J.R."/>
            <person name="Jordar V.S."/>
            <person name="Maiti R."/>
            <person name="Kodira C.D."/>
            <person name="Neafsey D.E."/>
            <person name="Zeng Q."/>
            <person name="Hung C.-Y."/>
            <person name="McMahan C."/>
            <person name="Muszewska A."/>
            <person name="Grynberg M."/>
            <person name="Mandel M.A."/>
            <person name="Kellner E.M."/>
            <person name="Barker B.M."/>
            <person name="Galgiani J.N."/>
            <person name="Orbach M.J."/>
            <person name="Kirkland T.N."/>
            <person name="Cole G.T."/>
            <person name="Henn M.R."/>
            <person name="Birren B.W."/>
            <person name="Taylor J.W."/>
        </authorList>
    </citation>
    <scope>NUCLEOTIDE SEQUENCE [LARGE SCALE GENOMIC DNA]</scope>
    <source>
        <strain evidence="3">UAMH 1704</strain>
    </source>
</reference>
<dbReference type="VEuPathDB" id="FungiDB:UREG_02140"/>
<dbReference type="RefSeq" id="XP_002542624.1">
    <property type="nucleotide sequence ID" value="XM_002542578.1"/>
</dbReference>
<evidence type="ECO:0000256" key="1">
    <source>
        <dbReference type="SAM" id="MobiDB-lite"/>
    </source>
</evidence>
<organism evidence="2 3">
    <name type="scientific">Uncinocarpus reesii (strain UAMH 1704)</name>
    <dbReference type="NCBI Taxonomy" id="336963"/>
    <lineage>
        <taxon>Eukaryota</taxon>
        <taxon>Fungi</taxon>
        <taxon>Dikarya</taxon>
        <taxon>Ascomycota</taxon>
        <taxon>Pezizomycotina</taxon>
        <taxon>Eurotiomycetes</taxon>
        <taxon>Eurotiomycetidae</taxon>
        <taxon>Onygenales</taxon>
        <taxon>Onygenaceae</taxon>
        <taxon>Uncinocarpus</taxon>
    </lineage>
</organism>
<dbReference type="InParanoid" id="C4JKI3"/>
<gene>
    <name evidence="2" type="ORF">UREG_02140</name>
</gene>
<protein>
    <submittedName>
        <fullName evidence="2">Uncharacterized protein</fullName>
    </submittedName>
</protein>
<name>C4JKI3_UNCRE</name>
<sequence length="161" mass="17942">MRAERGTRCRVQRSNAGRSHGPDEVQILPWASGLKPPRRRWGDLAEKPRRERETSAHRAANQSPNRSRRRPSGDLGQDARNAVQYDSMLGLNGPELDNNRQLGGEKLCFRDENSINSGETSGMLILRDTRIVMIPTVAATVVEDMLLPLKPMPVASSIHPL</sequence>
<dbReference type="Proteomes" id="UP000002058">
    <property type="component" value="Unassembled WGS sequence"/>
</dbReference>
<proteinExistence type="predicted"/>
<keyword evidence="3" id="KW-1185">Reference proteome</keyword>
<dbReference type="AlphaFoldDB" id="C4JKI3"/>
<dbReference type="KEGG" id="ure:UREG_02140"/>
<dbReference type="EMBL" id="CH476615">
    <property type="protein sequence ID" value="EEP77291.1"/>
    <property type="molecule type" value="Genomic_DNA"/>
</dbReference>
<evidence type="ECO:0000313" key="2">
    <source>
        <dbReference type="EMBL" id="EEP77291.1"/>
    </source>
</evidence>
<dbReference type="HOGENOM" id="CLU_1644981_0_0_1"/>
<feature type="region of interest" description="Disordered" evidence="1">
    <location>
        <begin position="1"/>
        <end position="82"/>
    </location>
</feature>